<proteinExistence type="predicted"/>
<evidence type="ECO:0000313" key="4">
    <source>
        <dbReference type="Proteomes" id="UP000614047"/>
    </source>
</evidence>
<comment type="caution">
    <text evidence="3">The sequence shown here is derived from an EMBL/GenBank/DDBJ whole genome shotgun (WGS) entry which is preliminary data.</text>
</comment>
<evidence type="ECO:0000256" key="1">
    <source>
        <dbReference type="SAM" id="MobiDB-lite"/>
    </source>
</evidence>
<dbReference type="Proteomes" id="UP000614047">
    <property type="component" value="Unassembled WGS sequence"/>
</dbReference>
<name>A0A931GKB8_9ACTN</name>
<feature type="compositionally biased region" description="Polar residues" evidence="1">
    <location>
        <begin position="12"/>
        <end position="22"/>
    </location>
</feature>
<dbReference type="RefSeq" id="WP_197012658.1">
    <property type="nucleotide sequence ID" value="NZ_BAABES010000021.1"/>
</dbReference>
<organism evidence="3 4">
    <name type="scientific">Actinomadura viridis</name>
    <dbReference type="NCBI Taxonomy" id="58110"/>
    <lineage>
        <taxon>Bacteria</taxon>
        <taxon>Bacillati</taxon>
        <taxon>Actinomycetota</taxon>
        <taxon>Actinomycetes</taxon>
        <taxon>Streptosporangiales</taxon>
        <taxon>Thermomonosporaceae</taxon>
        <taxon>Actinomadura</taxon>
    </lineage>
</organism>
<keyword evidence="4" id="KW-1185">Reference proteome</keyword>
<sequence length="71" mass="7635">MSEQDVFRPRWRTSSHSSGQGTQCVQVAALEVDGTVGARDSKDPLGPVLSFSRSEWGAFVDTVKNGALDLP</sequence>
<reference evidence="3" key="1">
    <citation type="submission" date="2020-11" db="EMBL/GenBank/DDBJ databases">
        <title>Sequencing the genomes of 1000 actinobacteria strains.</title>
        <authorList>
            <person name="Klenk H.-P."/>
        </authorList>
    </citation>
    <scope>NUCLEOTIDE SEQUENCE</scope>
    <source>
        <strain evidence="3">DSM 43175</strain>
    </source>
</reference>
<feature type="region of interest" description="Disordered" evidence="1">
    <location>
        <begin position="1"/>
        <end position="22"/>
    </location>
</feature>
<dbReference type="Pfam" id="PF04149">
    <property type="entry name" value="DUF397"/>
    <property type="match status" value="1"/>
</dbReference>
<dbReference type="EMBL" id="JADOUA010000001">
    <property type="protein sequence ID" value="MBG6090152.1"/>
    <property type="molecule type" value="Genomic_DNA"/>
</dbReference>
<protein>
    <recommendedName>
        <fullName evidence="2">DUF397 domain-containing protein</fullName>
    </recommendedName>
</protein>
<feature type="domain" description="DUF397" evidence="2">
    <location>
        <begin position="10"/>
        <end position="64"/>
    </location>
</feature>
<accession>A0A931GKB8</accession>
<evidence type="ECO:0000259" key="2">
    <source>
        <dbReference type="Pfam" id="PF04149"/>
    </source>
</evidence>
<dbReference type="InterPro" id="IPR007278">
    <property type="entry name" value="DUF397"/>
</dbReference>
<dbReference type="AlphaFoldDB" id="A0A931GKB8"/>
<evidence type="ECO:0000313" key="3">
    <source>
        <dbReference type="EMBL" id="MBG6090152.1"/>
    </source>
</evidence>
<gene>
    <name evidence="3" type="ORF">IW256_004265</name>
</gene>